<feature type="domain" description="TY-Chap N-terminal" evidence="1">
    <location>
        <begin position="2"/>
        <end position="122"/>
    </location>
</feature>
<reference evidence="3" key="1">
    <citation type="journal article" date="2019" name="Int. J. Syst. Evol. Microbiol.">
        <title>The Global Catalogue of Microorganisms (GCM) 10K type strain sequencing project: providing services to taxonomists for standard genome sequencing and annotation.</title>
        <authorList>
            <consortium name="The Broad Institute Genomics Platform"/>
            <consortium name="The Broad Institute Genome Sequencing Center for Infectious Disease"/>
            <person name="Wu L."/>
            <person name="Ma J."/>
        </authorList>
    </citation>
    <scope>NUCLEOTIDE SEQUENCE [LARGE SCALE GENOMIC DNA]</scope>
    <source>
        <strain evidence="3">CGMCC 4.7204</strain>
    </source>
</reference>
<name>A0ABV8L1X5_9NOCA</name>
<dbReference type="Proteomes" id="UP001595767">
    <property type="component" value="Unassembled WGS sequence"/>
</dbReference>
<dbReference type="RefSeq" id="WP_378547286.1">
    <property type="nucleotide sequence ID" value="NZ_JBHSBA010000003.1"/>
</dbReference>
<gene>
    <name evidence="2" type="ORF">ACFOW8_07295</name>
</gene>
<protein>
    <recommendedName>
        <fullName evidence="1">TY-Chap N-terminal domain-containing protein</fullName>
    </recommendedName>
</protein>
<accession>A0ABV8L1X5</accession>
<evidence type="ECO:0000259" key="1">
    <source>
        <dbReference type="Pfam" id="PF22552"/>
    </source>
</evidence>
<proteinExistence type="predicted"/>
<organism evidence="2 3">
    <name type="scientific">Nocardia rhizosphaerae</name>
    <dbReference type="NCBI Taxonomy" id="1691571"/>
    <lineage>
        <taxon>Bacteria</taxon>
        <taxon>Bacillati</taxon>
        <taxon>Actinomycetota</taxon>
        <taxon>Actinomycetes</taxon>
        <taxon>Mycobacteriales</taxon>
        <taxon>Nocardiaceae</taxon>
        <taxon>Nocardia</taxon>
    </lineage>
</organism>
<evidence type="ECO:0000313" key="3">
    <source>
        <dbReference type="Proteomes" id="UP001595767"/>
    </source>
</evidence>
<comment type="caution">
    <text evidence="2">The sequence shown here is derived from an EMBL/GenBank/DDBJ whole genome shotgun (WGS) entry which is preliminary data.</text>
</comment>
<dbReference type="InterPro" id="IPR054344">
    <property type="entry name" value="TY-Chap_N"/>
</dbReference>
<dbReference type="EMBL" id="JBHSBA010000003">
    <property type="protein sequence ID" value="MFC4124726.1"/>
    <property type="molecule type" value="Genomic_DNA"/>
</dbReference>
<sequence length="146" mass="16018">MTSWPSFTDALAGQLAVLPAGAVVILRETRTQSPRYAQFRQLDHVLAGELVCDDALTEPLRAGAEGDQVIIAAGWQPPEDGLAGNWWLELPWPATAWRYHEVAAMVVTGLRDGYGVREPDELSYRAWDESAGNRPLDLPLLGLPRA</sequence>
<evidence type="ECO:0000313" key="2">
    <source>
        <dbReference type="EMBL" id="MFC4124726.1"/>
    </source>
</evidence>
<dbReference type="Pfam" id="PF22552">
    <property type="entry name" value="TY-Chap3"/>
    <property type="match status" value="1"/>
</dbReference>
<keyword evidence="3" id="KW-1185">Reference proteome</keyword>